<dbReference type="AlphaFoldDB" id="A0A068RWU2"/>
<dbReference type="SMART" id="SM00205">
    <property type="entry name" value="THN"/>
    <property type="match status" value="1"/>
</dbReference>
<dbReference type="Gene3D" id="2.60.110.10">
    <property type="entry name" value="Thaumatin"/>
    <property type="match status" value="1"/>
</dbReference>
<keyword evidence="4" id="KW-1185">Reference proteome</keyword>
<dbReference type="STRING" id="1263082.A0A068RWU2"/>
<dbReference type="EMBL" id="CBTN010000017">
    <property type="protein sequence ID" value="CDH53451.1"/>
    <property type="molecule type" value="Genomic_DNA"/>
</dbReference>
<organism evidence="3 4">
    <name type="scientific">Lichtheimia corymbifera JMRC:FSU:9682</name>
    <dbReference type="NCBI Taxonomy" id="1263082"/>
    <lineage>
        <taxon>Eukaryota</taxon>
        <taxon>Fungi</taxon>
        <taxon>Fungi incertae sedis</taxon>
        <taxon>Mucoromycota</taxon>
        <taxon>Mucoromycotina</taxon>
        <taxon>Mucoromycetes</taxon>
        <taxon>Mucorales</taxon>
        <taxon>Lichtheimiaceae</taxon>
        <taxon>Lichtheimia</taxon>
    </lineage>
</organism>
<evidence type="ECO:0000256" key="1">
    <source>
        <dbReference type="SAM" id="MobiDB-lite"/>
    </source>
</evidence>
<comment type="caution">
    <text evidence="3">The sequence shown here is derived from an EMBL/GenBank/DDBJ whole genome shotgun (WGS) entry which is preliminary data.</text>
</comment>
<dbReference type="Pfam" id="PF00314">
    <property type="entry name" value="Thaumatin"/>
    <property type="match status" value="1"/>
</dbReference>
<name>A0A068RWU2_9FUNG</name>
<dbReference type="PROSITE" id="PS51367">
    <property type="entry name" value="THAUMATIN_2"/>
    <property type="match status" value="1"/>
</dbReference>
<evidence type="ECO:0000313" key="4">
    <source>
        <dbReference type="Proteomes" id="UP000027586"/>
    </source>
</evidence>
<protein>
    <submittedName>
        <fullName evidence="3">Protein</fullName>
    </submittedName>
</protein>
<feature type="signal peptide" evidence="2">
    <location>
        <begin position="1"/>
        <end position="19"/>
    </location>
</feature>
<feature type="region of interest" description="Disordered" evidence="1">
    <location>
        <begin position="20"/>
        <end position="68"/>
    </location>
</feature>
<proteinExistence type="predicted"/>
<accession>A0A068RWU2</accession>
<gene>
    <name evidence="3" type="ORF">LCOR_04799.1</name>
</gene>
<dbReference type="InterPro" id="IPR037176">
    <property type="entry name" value="Osmotin/thaumatin-like_sf"/>
</dbReference>
<reference evidence="3" key="1">
    <citation type="submission" date="2013-08" db="EMBL/GenBank/DDBJ databases">
        <title>Gene expansion shapes genome architecture in the human pathogen Lichtheimia corymbifera: an evolutionary genomics analysis in the ancient terrestrial Mucorales (Mucoromycotina).</title>
        <authorList>
            <person name="Schwartze V.U."/>
            <person name="Winter S."/>
            <person name="Shelest E."/>
            <person name="Marcet-Houben M."/>
            <person name="Horn F."/>
            <person name="Wehner S."/>
            <person name="Hoffmann K."/>
            <person name="Riege K."/>
            <person name="Sammeth M."/>
            <person name="Nowrousian M."/>
            <person name="Valiante V."/>
            <person name="Linde J."/>
            <person name="Jacobsen I.D."/>
            <person name="Marz M."/>
            <person name="Brakhage A.A."/>
            <person name="Gabaldon T."/>
            <person name="Bocker S."/>
            <person name="Voigt K."/>
        </authorList>
    </citation>
    <scope>NUCLEOTIDE SEQUENCE [LARGE SCALE GENOMIC DNA]</scope>
    <source>
        <strain evidence="3">FSU 9682</strain>
    </source>
</reference>
<evidence type="ECO:0000256" key="2">
    <source>
        <dbReference type="SAM" id="SignalP"/>
    </source>
</evidence>
<feature type="compositionally biased region" description="Low complexity" evidence="1">
    <location>
        <begin position="20"/>
        <end position="63"/>
    </location>
</feature>
<dbReference type="PANTHER" id="PTHR31048">
    <property type="entry name" value="OS03G0233200 PROTEIN"/>
    <property type="match status" value="1"/>
</dbReference>
<feature type="chain" id="PRO_5001655269" evidence="2">
    <location>
        <begin position="20"/>
        <end position="264"/>
    </location>
</feature>
<dbReference type="Proteomes" id="UP000027586">
    <property type="component" value="Unassembled WGS sequence"/>
</dbReference>
<keyword evidence="2" id="KW-0732">Signal</keyword>
<dbReference type="InterPro" id="IPR001938">
    <property type="entry name" value="Thaumatin"/>
</dbReference>
<sequence length="264" mass="26710">MVNFVKVISLLAVAGVSLAAPQSSSGSPSATQSATSSGSSSSSTSSSSSSSSAPSSSSSSSSSGGKGGGVTVTIQNKCSHGLHVYKLDNGNTGSPDNQDVGAGSSHDFQVDGGWSGRFWGCEEGKSGCSDYGSAVSLAEFQFSGWGGKDFYDISFVDGFNLAMSIAPEGKSGSGYDCGAPKCATLPKCPKGLEGENGACKSACAAYGTPEYCCTGQYNSPDKCKASSLAKTFKDGCPDAYSYAYDDAKSTFACSSKKYTVVFCP</sequence>
<dbReference type="OrthoDB" id="430315at2759"/>
<evidence type="ECO:0000313" key="3">
    <source>
        <dbReference type="EMBL" id="CDH53451.1"/>
    </source>
</evidence>
<dbReference type="SUPFAM" id="SSF49870">
    <property type="entry name" value="Osmotin, thaumatin-like protein"/>
    <property type="match status" value="1"/>
</dbReference>
<dbReference type="VEuPathDB" id="FungiDB:LCOR_04799.1"/>